<dbReference type="SMART" id="SM00248">
    <property type="entry name" value="ANK"/>
    <property type="match status" value="1"/>
</dbReference>
<keyword evidence="2 3" id="KW-0040">ANK repeat</keyword>
<evidence type="ECO:0000256" key="1">
    <source>
        <dbReference type="ARBA" id="ARBA00022737"/>
    </source>
</evidence>
<feature type="region of interest" description="Disordered" evidence="4">
    <location>
        <begin position="491"/>
        <end position="513"/>
    </location>
</feature>
<dbReference type="InterPro" id="IPR036770">
    <property type="entry name" value="Ankyrin_rpt-contain_sf"/>
</dbReference>
<protein>
    <recommendedName>
        <fullName evidence="5">BTB domain-containing protein</fullName>
    </recommendedName>
</protein>
<keyword evidence="7" id="KW-1185">Reference proteome</keyword>
<dbReference type="PROSITE" id="PS50088">
    <property type="entry name" value="ANK_REPEAT"/>
    <property type="match status" value="1"/>
</dbReference>
<evidence type="ECO:0000313" key="6">
    <source>
        <dbReference type="EMBL" id="EPS36927.1"/>
    </source>
</evidence>
<evidence type="ECO:0000259" key="5">
    <source>
        <dbReference type="PROSITE" id="PS50097"/>
    </source>
</evidence>
<feature type="domain" description="BTB" evidence="5">
    <location>
        <begin position="280"/>
        <end position="356"/>
    </location>
</feature>
<dbReference type="OMA" id="KLDPFCA"/>
<dbReference type="PANTHER" id="PTHR46231">
    <property type="entry name" value="ANKYRIN REPEAT AND BTB/POZ DOMAIN-CONTAINING PROTEIN 1"/>
    <property type="match status" value="1"/>
</dbReference>
<feature type="repeat" description="ANK" evidence="3">
    <location>
        <begin position="37"/>
        <end position="69"/>
    </location>
</feature>
<dbReference type="CDD" id="cd18186">
    <property type="entry name" value="BTB_POZ_ZBTB_KLHL-like"/>
    <property type="match status" value="1"/>
</dbReference>
<comment type="caution">
    <text evidence="6">The sequence shown here is derived from an EMBL/GenBank/DDBJ whole genome shotgun (WGS) entry which is preliminary data.</text>
</comment>
<dbReference type="InterPro" id="IPR011333">
    <property type="entry name" value="SKP1/BTB/POZ_sf"/>
</dbReference>
<dbReference type="SMART" id="SM00225">
    <property type="entry name" value="BTB"/>
    <property type="match status" value="2"/>
</dbReference>
<dbReference type="OrthoDB" id="684045at2759"/>
<proteinExistence type="predicted"/>
<dbReference type="Pfam" id="PF12796">
    <property type="entry name" value="Ank_2"/>
    <property type="match status" value="1"/>
</dbReference>
<dbReference type="Pfam" id="PF00651">
    <property type="entry name" value="BTB"/>
    <property type="match status" value="2"/>
</dbReference>
<dbReference type="SUPFAM" id="SSF54695">
    <property type="entry name" value="POZ domain"/>
    <property type="match status" value="2"/>
</dbReference>
<dbReference type="Proteomes" id="UP000015100">
    <property type="component" value="Unassembled WGS sequence"/>
</dbReference>
<name>S8BP14_DACHA</name>
<dbReference type="GO" id="GO:0000151">
    <property type="term" value="C:ubiquitin ligase complex"/>
    <property type="evidence" value="ECO:0007669"/>
    <property type="project" value="TreeGrafter"/>
</dbReference>
<gene>
    <name evidence="6" type="ORF">H072_9470</name>
</gene>
<dbReference type="PANTHER" id="PTHR46231:SF1">
    <property type="entry name" value="ANKYRIN REPEAT AND BTB_POZ DOMAIN-CONTAINING PROTEIN 1"/>
    <property type="match status" value="1"/>
</dbReference>
<keyword evidence="1" id="KW-0677">Repeat</keyword>
<reference evidence="6 7" key="1">
    <citation type="journal article" date="2013" name="PLoS Genet.">
        <title>Genomic mechanisms accounting for the adaptation to parasitism in nematode-trapping fungi.</title>
        <authorList>
            <person name="Meerupati T."/>
            <person name="Andersson K.M."/>
            <person name="Friman E."/>
            <person name="Kumar D."/>
            <person name="Tunlid A."/>
            <person name="Ahren D."/>
        </authorList>
    </citation>
    <scope>NUCLEOTIDE SEQUENCE [LARGE SCALE GENOMIC DNA]</scope>
    <source>
        <strain evidence="6 7">CBS 200.50</strain>
    </source>
</reference>
<evidence type="ECO:0000256" key="3">
    <source>
        <dbReference type="PROSITE-ProRule" id="PRU00023"/>
    </source>
</evidence>
<dbReference type="InterPro" id="IPR002110">
    <property type="entry name" value="Ankyrin_rpt"/>
</dbReference>
<dbReference type="STRING" id="1284197.S8BP14"/>
<dbReference type="SUPFAM" id="SSF48403">
    <property type="entry name" value="Ankyrin repeat"/>
    <property type="match status" value="1"/>
</dbReference>
<dbReference type="PROSITE" id="PS50297">
    <property type="entry name" value="ANK_REP_REGION"/>
    <property type="match status" value="1"/>
</dbReference>
<accession>S8BP14</accession>
<organism evidence="6 7">
    <name type="scientific">Dactylellina haptotyla (strain CBS 200.50)</name>
    <name type="common">Nematode-trapping fungus</name>
    <name type="synonym">Monacrosporium haptotylum</name>
    <dbReference type="NCBI Taxonomy" id="1284197"/>
    <lineage>
        <taxon>Eukaryota</taxon>
        <taxon>Fungi</taxon>
        <taxon>Dikarya</taxon>
        <taxon>Ascomycota</taxon>
        <taxon>Pezizomycotina</taxon>
        <taxon>Orbiliomycetes</taxon>
        <taxon>Orbiliales</taxon>
        <taxon>Orbiliaceae</taxon>
        <taxon>Dactylellina</taxon>
    </lineage>
</organism>
<dbReference type="HOGENOM" id="CLU_022885_2_0_1"/>
<dbReference type="InterPro" id="IPR000210">
    <property type="entry name" value="BTB/POZ_dom"/>
</dbReference>
<dbReference type="GO" id="GO:0005737">
    <property type="term" value="C:cytoplasm"/>
    <property type="evidence" value="ECO:0007669"/>
    <property type="project" value="TreeGrafter"/>
</dbReference>
<dbReference type="InterPro" id="IPR044515">
    <property type="entry name" value="ABTB1"/>
</dbReference>
<sequence length="557" mass="63533">MVTAFAALMAAIRLGDIHSVQNHIANSRLDLNSVDQFDYSPLILASLCGHYEIVEFLLESGARCDRDTFQGERAVYSALNDRIRSLLLKHDYSISVDRNQPFVSLISSLWSKEVGCASLVGITLPRPNGDICLQLSRDESFDYYAHTFILVARSNYFRNRIWTGDSSLPIKLTLPTDLTPTSISLALRYMYLYDTDTLIDKSDLTSTENLALIFGMPGLFDARTTMEGKDRRQKRAIAVELAQRDLLQLWEDCLRVPLRINRNEQFSTEMLNRKLLLLQPDIILQVESPTGGFTYCYGAHKAVIQSDFISTAARFKEKFQSQCGDKSPVLVTVDVAPIIMETLLKWFYTDLIDISPNLALELLVAADMLLIERLKPKVCLIIATQDSRDLLTGDLGYSIFDVARAGWLTGTFPKLDPFCAKFLASHLEDCLNENGMLRHQFEELIKESATRIERRENTDTIELVDDIRYYLNERFRMRFDTLPMEMFLGLDEKPDGDPPNQQEATKPSEMLRTGTEEYTRLMMGFDKLLGRYSYVLFIRNTGKVANKQTNVSKRDWG</sequence>
<evidence type="ECO:0000256" key="4">
    <source>
        <dbReference type="SAM" id="MobiDB-lite"/>
    </source>
</evidence>
<dbReference type="PROSITE" id="PS50097">
    <property type="entry name" value="BTB"/>
    <property type="match status" value="2"/>
</dbReference>
<dbReference type="eggNOG" id="KOG0511">
    <property type="taxonomic scope" value="Eukaryota"/>
</dbReference>
<dbReference type="Gene3D" id="3.30.710.10">
    <property type="entry name" value="Potassium Channel Kv1.1, Chain A"/>
    <property type="match status" value="2"/>
</dbReference>
<dbReference type="EMBL" id="AQGS01000814">
    <property type="protein sequence ID" value="EPS36927.1"/>
    <property type="molecule type" value="Genomic_DNA"/>
</dbReference>
<evidence type="ECO:0000256" key="2">
    <source>
        <dbReference type="ARBA" id="ARBA00023043"/>
    </source>
</evidence>
<dbReference type="Gene3D" id="1.25.40.20">
    <property type="entry name" value="Ankyrin repeat-containing domain"/>
    <property type="match status" value="1"/>
</dbReference>
<evidence type="ECO:0000313" key="7">
    <source>
        <dbReference type="Proteomes" id="UP000015100"/>
    </source>
</evidence>
<reference evidence="7" key="2">
    <citation type="submission" date="2013-04" db="EMBL/GenBank/DDBJ databases">
        <title>Genomic mechanisms accounting for the adaptation to parasitism in nematode-trapping fungi.</title>
        <authorList>
            <person name="Ahren D.G."/>
        </authorList>
    </citation>
    <scope>NUCLEOTIDE SEQUENCE [LARGE SCALE GENOMIC DNA]</scope>
    <source>
        <strain evidence="7">CBS 200.50</strain>
    </source>
</reference>
<feature type="domain" description="BTB" evidence="5">
    <location>
        <begin position="129"/>
        <end position="191"/>
    </location>
</feature>
<dbReference type="AlphaFoldDB" id="S8BP14"/>